<name>A0A0L7M5Q9_PLAF4</name>
<dbReference type="Proteomes" id="UP000054282">
    <property type="component" value="Unassembled WGS sequence"/>
</dbReference>
<sequence>MTNSDLYYMFDGFSSHHPTHTLSSTSLLLENDLNGDNKYFIQRKDNKDLFTSDALKSDALKSDALNSAEFKSDALKNDISKKNLDKQKYFHTLKMKDLKKKFYFPLIIY</sequence>
<evidence type="ECO:0000313" key="1">
    <source>
        <dbReference type="EMBL" id="KOB88166.1"/>
    </source>
</evidence>
<dbReference type="EMBL" id="DS016928">
    <property type="protein sequence ID" value="KOB88166.1"/>
    <property type="molecule type" value="Genomic_DNA"/>
</dbReference>
<proteinExistence type="predicted"/>
<protein>
    <submittedName>
        <fullName evidence="1">Uncharacterized protein</fullName>
    </submittedName>
</protein>
<gene>
    <name evidence="1" type="ORF">PFDG_04678</name>
</gene>
<accession>A0A0L7M5Q9</accession>
<reference evidence="2" key="2">
    <citation type="submission" date="2006-09" db="EMBL/GenBank/DDBJ databases">
        <title>The genome sequence of Plasmodium falciparum Dd2.</title>
        <authorList>
            <consortium name="The Broad Institute Genome Sequencing Platform"/>
            <person name="Birren B."/>
            <person name="Lander E."/>
            <person name="Galagan J."/>
            <person name="Nusbaum C."/>
            <person name="Devon K."/>
            <person name="Henn M."/>
            <person name="Jaffe D."/>
            <person name="Butler J."/>
            <person name="Alvarez P."/>
            <person name="Gnerre S."/>
            <person name="Grabherr M."/>
            <person name="Kleber M."/>
            <person name="Mauceli E."/>
            <person name="Brockman W."/>
            <person name="MacCallum I.A."/>
            <person name="Rounsley S."/>
            <person name="Young S."/>
            <person name="LaButti K."/>
            <person name="Pushparaj V."/>
            <person name="DeCaprio D."/>
            <person name="Crawford M."/>
            <person name="Koehrsen M."/>
            <person name="Engels R."/>
            <person name="Montgomery P."/>
            <person name="Pearson M."/>
            <person name="Howarth C."/>
            <person name="Larson L."/>
            <person name="Luoma S."/>
            <person name="White J."/>
            <person name="Kodira C."/>
            <person name="Zeng Q."/>
            <person name="O'Leary S."/>
            <person name="Yandava C."/>
            <person name="Alvarado L."/>
            <person name="Wirth D."/>
            <person name="Volkman S."/>
            <person name="Hartl D."/>
        </authorList>
    </citation>
    <scope>NUCLEOTIDE SEQUENCE [LARGE SCALE GENOMIC DNA]</scope>
</reference>
<dbReference type="AlphaFoldDB" id="A0A0L7M5Q9"/>
<dbReference type="KEGG" id="pfd:PFDG_04678"/>
<organism evidence="1 2">
    <name type="scientific">Plasmodium falciparum (isolate Dd2)</name>
    <dbReference type="NCBI Taxonomy" id="57267"/>
    <lineage>
        <taxon>Eukaryota</taxon>
        <taxon>Sar</taxon>
        <taxon>Alveolata</taxon>
        <taxon>Apicomplexa</taxon>
        <taxon>Aconoidasida</taxon>
        <taxon>Haemosporida</taxon>
        <taxon>Plasmodiidae</taxon>
        <taxon>Plasmodium</taxon>
        <taxon>Plasmodium (Laverania)</taxon>
    </lineage>
</organism>
<reference evidence="2" key="1">
    <citation type="submission" date="2006-09" db="EMBL/GenBank/DDBJ databases">
        <title>Annotation of Plasmodium falciparum Dd2.</title>
        <authorList>
            <consortium name="The Broad Institute Genome Sequencing Platform"/>
            <person name="Volkman S.K."/>
            <person name="Neafsey D.E."/>
            <person name="Dash A.P."/>
            <person name="Chitnis C.E."/>
            <person name="Hartl D.L."/>
            <person name="Young S.K."/>
            <person name="Zeng Q."/>
            <person name="Koehrsen M."/>
            <person name="Alvarado L."/>
            <person name="Berlin A."/>
            <person name="Borenstein D."/>
            <person name="Chapman S.B."/>
            <person name="Chen Z."/>
            <person name="Engels R."/>
            <person name="Freedman E."/>
            <person name="Gellesch M."/>
            <person name="Goldberg J."/>
            <person name="Griggs A."/>
            <person name="Gujja S."/>
            <person name="Heilman E.R."/>
            <person name="Heiman D.I."/>
            <person name="Howarth C."/>
            <person name="Jen D."/>
            <person name="Larson L."/>
            <person name="Mehta T."/>
            <person name="Neiman D."/>
            <person name="Park D."/>
            <person name="Pearson M."/>
            <person name="Roberts A."/>
            <person name="Saif S."/>
            <person name="Shea T."/>
            <person name="Shenoy N."/>
            <person name="Sisk P."/>
            <person name="Stolte C."/>
            <person name="Sykes S."/>
            <person name="Walk T."/>
            <person name="White J."/>
            <person name="Yandava C."/>
            <person name="Haas B."/>
            <person name="Henn M.R."/>
            <person name="Nusbaum C."/>
            <person name="Birren B."/>
        </authorList>
    </citation>
    <scope>NUCLEOTIDE SEQUENCE [LARGE SCALE GENOMIC DNA]</scope>
</reference>
<evidence type="ECO:0000313" key="2">
    <source>
        <dbReference type="Proteomes" id="UP000054282"/>
    </source>
</evidence>